<dbReference type="AlphaFoldDB" id="A0A2S5B7X8"/>
<feature type="region of interest" description="Disordered" evidence="1">
    <location>
        <begin position="627"/>
        <end position="678"/>
    </location>
</feature>
<evidence type="ECO:0000313" key="2">
    <source>
        <dbReference type="EMBL" id="POY72831.1"/>
    </source>
</evidence>
<organism evidence="2 3">
    <name type="scientific">Rhodotorula taiwanensis</name>
    <dbReference type="NCBI Taxonomy" id="741276"/>
    <lineage>
        <taxon>Eukaryota</taxon>
        <taxon>Fungi</taxon>
        <taxon>Dikarya</taxon>
        <taxon>Basidiomycota</taxon>
        <taxon>Pucciniomycotina</taxon>
        <taxon>Microbotryomycetes</taxon>
        <taxon>Sporidiobolales</taxon>
        <taxon>Sporidiobolaceae</taxon>
        <taxon>Rhodotorula</taxon>
    </lineage>
</organism>
<feature type="compositionally biased region" description="Acidic residues" evidence="1">
    <location>
        <begin position="628"/>
        <end position="678"/>
    </location>
</feature>
<evidence type="ECO:0000313" key="3">
    <source>
        <dbReference type="Proteomes" id="UP000237144"/>
    </source>
</evidence>
<comment type="caution">
    <text evidence="2">The sequence shown here is derived from an EMBL/GenBank/DDBJ whole genome shotgun (WGS) entry which is preliminary data.</text>
</comment>
<feature type="compositionally biased region" description="Basic residues" evidence="1">
    <location>
        <begin position="212"/>
        <end position="222"/>
    </location>
</feature>
<feature type="compositionally biased region" description="Basic residues" evidence="1">
    <location>
        <begin position="109"/>
        <end position="133"/>
    </location>
</feature>
<accession>A0A2S5B7X8</accession>
<sequence>MPFSYGAEDDPGPPRAGPSRDRDAELARALSSRPPRRAEANKATVRMAALREETMKPLVFDDDEDAIAVASTQWPDSEADDDDDAGETEDETNDVDESDADEYVEERPTKRRKPAQRKPARAAKARKPNKGKGSKGSLVNSQMARPRARLNSGSTSAATGRGKAASRPQKELESQDSPDARVEAGEATGADPAAEDEVDQLASESDRELARQARRARKKGKGRGPGEGPEKYRSRARGFGRDKPELFKLAVETINAYQTAKTALPLPLPEGRLLRQAPFTQLYDNYHLPQLSALDRGNWGTSWHGLLDKAEEEEYDVKKTFKLVVVVKKATELGVLPSAEEIANAPGYRNHALRRAQRMGPLKELKSATATMKKAPNSTSLPVFGKILETFEKHSSVFVQIRAGAYAKKGGQTAIEIVPPSSLRSFGVTTSGYRIPDTVGPTEDFQAIRDLFPSDAELAKREKDKGSALPAIDAQLVPPRSWRLSSDKLHDRQSFIGPDEAAHDDTDQAGAAEEGAMTPAEQVLQRAVLNSVDSADNEQLDSHTFALPILPDSWTLTCDVGTLVLSGLDPSIEKRFTDIYERIEQVVYTAKKSKRAWYWVQEEKDKWDLVYAPKRHLLGRRYLRLDVGSDDEDDEPDEPNDDEAAEGPADDFADETSDESGEADDDDDDDDSDAQTNA</sequence>
<name>A0A2S5B7X8_9BASI</name>
<feature type="compositionally biased region" description="Acidic residues" evidence="1">
    <location>
        <begin position="77"/>
        <end position="104"/>
    </location>
</feature>
<keyword evidence="3" id="KW-1185">Reference proteome</keyword>
<feature type="region of interest" description="Disordered" evidence="1">
    <location>
        <begin position="1"/>
        <end position="239"/>
    </location>
</feature>
<feature type="compositionally biased region" description="Basic and acidic residues" evidence="1">
    <location>
        <begin position="228"/>
        <end position="239"/>
    </location>
</feature>
<dbReference type="Proteomes" id="UP000237144">
    <property type="component" value="Unassembled WGS sequence"/>
</dbReference>
<proteinExistence type="predicted"/>
<evidence type="ECO:0000256" key="1">
    <source>
        <dbReference type="SAM" id="MobiDB-lite"/>
    </source>
</evidence>
<gene>
    <name evidence="2" type="ORF">BMF94_4241</name>
</gene>
<protein>
    <submittedName>
        <fullName evidence="2">Uncharacterized protein</fullName>
    </submittedName>
</protein>
<feature type="compositionally biased region" description="Basic and acidic residues" evidence="1">
    <location>
        <begin position="168"/>
        <end position="184"/>
    </location>
</feature>
<reference evidence="2 3" key="1">
    <citation type="journal article" date="2018" name="Front. Microbiol.">
        <title>Prospects for Fungal Bioremediation of Acidic Radioactive Waste Sites: Characterization and Genome Sequence of Rhodotorula taiwanensis MD1149.</title>
        <authorList>
            <person name="Tkavc R."/>
            <person name="Matrosova V.Y."/>
            <person name="Grichenko O.E."/>
            <person name="Gostincar C."/>
            <person name="Volpe R.P."/>
            <person name="Klimenkova P."/>
            <person name="Gaidamakova E.K."/>
            <person name="Zhou C.E."/>
            <person name="Stewart B.J."/>
            <person name="Lyman M.G."/>
            <person name="Malfatti S.A."/>
            <person name="Rubinfeld B."/>
            <person name="Courtot M."/>
            <person name="Singh J."/>
            <person name="Dalgard C.L."/>
            <person name="Hamilton T."/>
            <person name="Frey K.G."/>
            <person name="Gunde-Cimerman N."/>
            <person name="Dugan L."/>
            <person name="Daly M.J."/>
        </authorList>
    </citation>
    <scope>NUCLEOTIDE SEQUENCE [LARGE SCALE GENOMIC DNA]</scope>
    <source>
        <strain evidence="2 3">MD1149</strain>
    </source>
</reference>
<dbReference type="EMBL" id="PJQD01000047">
    <property type="protein sequence ID" value="POY72831.1"/>
    <property type="molecule type" value="Genomic_DNA"/>
</dbReference>